<accession>A0ABW5P8E2</accession>
<dbReference type="Proteomes" id="UP001597541">
    <property type="component" value="Unassembled WGS sequence"/>
</dbReference>
<organism evidence="2 3">
    <name type="scientific">Paenibacillus gansuensis</name>
    <dbReference type="NCBI Taxonomy" id="306542"/>
    <lineage>
        <taxon>Bacteria</taxon>
        <taxon>Bacillati</taxon>
        <taxon>Bacillota</taxon>
        <taxon>Bacilli</taxon>
        <taxon>Bacillales</taxon>
        <taxon>Paenibacillaceae</taxon>
        <taxon>Paenibacillus</taxon>
    </lineage>
</organism>
<feature type="transmembrane region" description="Helical" evidence="1">
    <location>
        <begin position="35"/>
        <end position="59"/>
    </location>
</feature>
<protein>
    <recommendedName>
        <fullName evidence="4">Major facilitator superfamily (MFS) profile domain-containing protein</fullName>
    </recommendedName>
</protein>
<keyword evidence="1" id="KW-0812">Transmembrane</keyword>
<gene>
    <name evidence="2" type="ORF">ACFSUF_01830</name>
</gene>
<keyword evidence="3" id="KW-1185">Reference proteome</keyword>
<comment type="caution">
    <text evidence="2">The sequence shown here is derived from an EMBL/GenBank/DDBJ whole genome shotgun (WGS) entry which is preliminary data.</text>
</comment>
<name>A0ABW5P8E2_9BACL</name>
<dbReference type="RefSeq" id="WP_377599526.1">
    <property type="nucleotide sequence ID" value="NZ_JBHUME010000002.1"/>
</dbReference>
<proteinExistence type="predicted"/>
<dbReference type="EMBL" id="JBHUME010000002">
    <property type="protein sequence ID" value="MFD2611161.1"/>
    <property type="molecule type" value="Genomic_DNA"/>
</dbReference>
<sequence>MVGRIFGIQQTVTSTLMIAAPLTGGMLIQSLGAGYLFLLLGLLTGALGLLGNVCQRVIWPRAGTRSHDKQLLQGQQLDL</sequence>
<feature type="transmembrane region" description="Helical" evidence="1">
    <location>
        <begin position="12"/>
        <end position="29"/>
    </location>
</feature>
<evidence type="ECO:0000256" key="1">
    <source>
        <dbReference type="SAM" id="Phobius"/>
    </source>
</evidence>
<evidence type="ECO:0000313" key="2">
    <source>
        <dbReference type="EMBL" id="MFD2611161.1"/>
    </source>
</evidence>
<dbReference type="SUPFAM" id="SSF103473">
    <property type="entry name" value="MFS general substrate transporter"/>
    <property type="match status" value="1"/>
</dbReference>
<evidence type="ECO:0008006" key="4">
    <source>
        <dbReference type="Google" id="ProtNLM"/>
    </source>
</evidence>
<dbReference type="InterPro" id="IPR036259">
    <property type="entry name" value="MFS_trans_sf"/>
</dbReference>
<keyword evidence="1" id="KW-0472">Membrane</keyword>
<evidence type="ECO:0000313" key="3">
    <source>
        <dbReference type="Proteomes" id="UP001597541"/>
    </source>
</evidence>
<keyword evidence="1" id="KW-1133">Transmembrane helix</keyword>
<reference evidence="3" key="1">
    <citation type="journal article" date="2019" name="Int. J. Syst. Evol. Microbiol.">
        <title>The Global Catalogue of Microorganisms (GCM) 10K type strain sequencing project: providing services to taxonomists for standard genome sequencing and annotation.</title>
        <authorList>
            <consortium name="The Broad Institute Genomics Platform"/>
            <consortium name="The Broad Institute Genome Sequencing Center for Infectious Disease"/>
            <person name="Wu L."/>
            <person name="Ma J."/>
        </authorList>
    </citation>
    <scope>NUCLEOTIDE SEQUENCE [LARGE SCALE GENOMIC DNA]</scope>
    <source>
        <strain evidence="3">KCTC 3950</strain>
    </source>
</reference>